<dbReference type="GO" id="GO:0042383">
    <property type="term" value="C:sarcolemma"/>
    <property type="evidence" value="ECO:0007669"/>
    <property type="project" value="UniProtKB-SubCell"/>
</dbReference>
<evidence type="ECO:0000313" key="19">
    <source>
        <dbReference type="Proteomes" id="UP001152747"/>
    </source>
</evidence>
<comment type="subcellular location">
    <subcellularLocation>
        <location evidence="1">Cell membrane</location>
        <location evidence="1">Sarcolemma</location>
    </subcellularLocation>
    <subcellularLocation>
        <location evidence="3">Nucleus</location>
        <location evidence="3">Nucleoplasm</location>
    </subcellularLocation>
    <subcellularLocation>
        <location evidence="13">Postsynaptic cell membrane</location>
    </subcellularLocation>
    <subcellularLocation>
        <location evidence="2">Secreted</location>
        <location evidence="2">Extracellular space</location>
    </subcellularLocation>
</comment>
<dbReference type="EMBL" id="CANHGI010000006">
    <property type="protein sequence ID" value="CAI5456193.1"/>
    <property type="molecule type" value="Genomic_DNA"/>
</dbReference>
<evidence type="ECO:0000256" key="13">
    <source>
        <dbReference type="ARBA" id="ARBA00034100"/>
    </source>
</evidence>
<keyword evidence="4" id="KW-0597">Phosphoprotein</keyword>
<dbReference type="InterPro" id="IPR008465">
    <property type="entry name" value="DAG1_C"/>
</dbReference>
<keyword evidence="15" id="KW-0472">Membrane</keyword>
<protein>
    <recommendedName>
        <fullName evidence="10">Dystroglycan 1</fullName>
    </recommendedName>
    <alternativeName>
        <fullName evidence="12">Dystroglycan</fullName>
    </alternativeName>
    <alternativeName>
        <fullName evidence="11">Dystrophin-associated glycoprotein 1</fullName>
    </alternativeName>
</protein>
<comment type="function">
    <text evidence="8">The dystroglycan complex is involved in a number of processes including laminin and basement membrane assembly, sarcolemmal stability, cell survival, peripheral nerve myelination, nodal structure, cell migration, and epithelial polarization.</text>
</comment>
<dbReference type="PROSITE" id="PS51699">
    <property type="entry name" value="SEA_DG"/>
    <property type="match status" value="1"/>
</dbReference>
<evidence type="ECO:0000313" key="18">
    <source>
        <dbReference type="EMBL" id="CAI5456193.1"/>
    </source>
</evidence>
<evidence type="ECO:0000256" key="15">
    <source>
        <dbReference type="SAM" id="Phobius"/>
    </source>
</evidence>
<dbReference type="InterPro" id="IPR030398">
    <property type="entry name" value="SEA_DG_dom"/>
</dbReference>
<keyword evidence="16" id="KW-0732">Signal</keyword>
<feature type="domain" description="Peptidase S72" evidence="17">
    <location>
        <begin position="354"/>
        <end position="467"/>
    </location>
</feature>
<dbReference type="GO" id="GO:0002009">
    <property type="term" value="P:morphogenesis of an epithelium"/>
    <property type="evidence" value="ECO:0007669"/>
    <property type="project" value="TreeGrafter"/>
</dbReference>
<evidence type="ECO:0000256" key="14">
    <source>
        <dbReference type="SAM" id="MobiDB-lite"/>
    </source>
</evidence>
<dbReference type="GO" id="GO:0005654">
    <property type="term" value="C:nucleoplasm"/>
    <property type="evidence" value="ECO:0007669"/>
    <property type="project" value="UniProtKB-SubCell"/>
</dbReference>
<feature type="region of interest" description="Disordered" evidence="14">
    <location>
        <begin position="540"/>
        <end position="604"/>
    </location>
</feature>
<evidence type="ECO:0000256" key="10">
    <source>
        <dbReference type="ARBA" id="ARBA00026224"/>
    </source>
</evidence>
<organism evidence="18 19">
    <name type="scientific">Caenorhabditis angaria</name>
    <dbReference type="NCBI Taxonomy" id="860376"/>
    <lineage>
        <taxon>Eukaryota</taxon>
        <taxon>Metazoa</taxon>
        <taxon>Ecdysozoa</taxon>
        <taxon>Nematoda</taxon>
        <taxon>Chromadorea</taxon>
        <taxon>Rhabditida</taxon>
        <taxon>Rhabditina</taxon>
        <taxon>Rhabditomorpha</taxon>
        <taxon>Rhabditoidea</taxon>
        <taxon>Rhabditidae</taxon>
        <taxon>Peloderinae</taxon>
        <taxon>Caenorhabditis</taxon>
    </lineage>
</organism>
<sequence>MINLRLGLLLFVITTVSVINAVPAKPTKYELYVGQYFHLDFPTKSVTIPKSPKWTVFSNDSVFQGIPTENDVGTYSVEIRPKSGKPYTVELVVKEESESECGAKETFWIEAGYEIENTVENRIEAAIDLEEDKEPSLRVYSLKYSRSIRTVEDFMSEKPEGNFVVVWKVSCDDTDEATSRLDEFIQKEDVEYDTVVLTKGHFTNTKVERNQYGIVNVDVDDKAGEEEEDEEIFETDAEKLRTTTEAVVRTTRKIGDNQPVVLNSLKSYTCVRGSYCELRVPAETFKDVEDGDTFKLNLTIHSTDGSEIWMVTGSKGMTGVPMNAGEFYYRLEAKDKAGQSAVTPFSVTVKPSLPSNHRVEFELDKPRPEQMATDPSKRNMLVKSMARAMGRKDEKEITLHDIRGKENKTIIVWSNNTLPYNVCHEEGINAMEERMIIKNKMRTKLEFVKAMGNLFYLRQAHVFRTGNCEQDVEVSTTAPTIQSVQEADSQLIVISGVLIVLLLVAIAVILYCACLKKTTKKKTTSTEYVGKGLPVVFPDEVEDNDHANAGTPMLAREERPPLKVSQHENPLYKPPPPMISNNSPRLGHTSTSSHQKLPPPFIPP</sequence>
<evidence type="ECO:0000256" key="5">
    <source>
        <dbReference type="ARBA" id="ARBA00023018"/>
    </source>
</evidence>
<feature type="signal peptide" evidence="16">
    <location>
        <begin position="1"/>
        <end position="21"/>
    </location>
</feature>
<dbReference type="InterPro" id="IPR013783">
    <property type="entry name" value="Ig-like_fold"/>
</dbReference>
<keyword evidence="15" id="KW-0812">Transmembrane</keyword>
<dbReference type="Gene3D" id="2.60.40.10">
    <property type="entry name" value="Immunoglobulins"/>
    <property type="match status" value="1"/>
</dbReference>
<feature type="transmembrane region" description="Helical" evidence="15">
    <location>
        <begin position="491"/>
        <end position="513"/>
    </location>
</feature>
<dbReference type="GO" id="GO:0005509">
    <property type="term" value="F:calcium ion binding"/>
    <property type="evidence" value="ECO:0007669"/>
    <property type="project" value="InterPro"/>
</dbReference>
<evidence type="ECO:0000256" key="8">
    <source>
        <dbReference type="ARBA" id="ARBA00023567"/>
    </source>
</evidence>
<dbReference type="GO" id="GO:0043236">
    <property type="term" value="F:laminin binding"/>
    <property type="evidence" value="ECO:0007669"/>
    <property type="project" value="TreeGrafter"/>
</dbReference>
<dbReference type="GO" id="GO:0016011">
    <property type="term" value="C:dystroglycan complex"/>
    <property type="evidence" value="ECO:0007669"/>
    <property type="project" value="TreeGrafter"/>
</dbReference>
<accession>A0A9P1NCP4</accession>
<dbReference type="PANTHER" id="PTHR21559:SF21">
    <property type="entry name" value="DYSTROGLYCAN 1"/>
    <property type="match status" value="1"/>
</dbReference>
<proteinExistence type="predicted"/>
<dbReference type="SMART" id="SM00736">
    <property type="entry name" value="CADG"/>
    <property type="match status" value="1"/>
</dbReference>
<feature type="compositionally biased region" description="Polar residues" evidence="14">
    <location>
        <begin position="579"/>
        <end position="595"/>
    </location>
</feature>
<evidence type="ECO:0000256" key="12">
    <source>
        <dbReference type="ARBA" id="ARBA00031034"/>
    </source>
</evidence>
<evidence type="ECO:0000256" key="1">
    <source>
        <dbReference type="ARBA" id="ARBA00004135"/>
    </source>
</evidence>
<comment type="function">
    <text evidence="9">Transmembrane protein that plays important roles in connecting the extracellular matrix to the cytoskeleton. Acts as a cell adhesion receptor in both muscle and non-muscle tissues. Receptor for both DMD and UTRN and, through these interactions, scaffolds axin to the cytoskeleton. Also functions in cell adhesion-mediated signaling and implicated in cell polarity.</text>
</comment>
<dbReference type="OrthoDB" id="5990676at2759"/>
<evidence type="ECO:0000256" key="11">
    <source>
        <dbReference type="ARBA" id="ARBA00030092"/>
    </source>
</evidence>
<dbReference type="GO" id="GO:0021675">
    <property type="term" value="P:nerve development"/>
    <property type="evidence" value="ECO:0007669"/>
    <property type="project" value="TreeGrafter"/>
</dbReference>
<keyword evidence="5" id="KW-0770">Synapse</keyword>
<dbReference type="Proteomes" id="UP001152747">
    <property type="component" value="Unassembled WGS sequence"/>
</dbReference>
<evidence type="ECO:0000256" key="4">
    <source>
        <dbReference type="ARBA" id="ARBA00022553"/>
    </source>
</evidence>
<name>A0A9P1NCP4_9PELO</name>
<keyword evidence="19" id="KW-1185">Reference proteome</keyword>
<evidence type="ECO:0000256" key="2">
    <source>
        <dbReference type="ARBA" id="ARBA00004239"/>
    </source>
</evidence>
<evidence type="ECO:0000256" key="3">
    <source>
        <dbReference type="ARBA" id="ARBA00004642"/>
    </source>
</evidence>
<dbReference type="GO" id="GO:0045211">
    <property type="term" value="C:postsynaptic membrane"/>
    <property type="evidence" value="ECO:0007669"/>
    <property type="project" value="UniProtKB-SubCell"/>
</dbReference>
<gene>
    <name evidence="18" type="ORF">CAMP_LOCUS18830</name>
</gene>
<dbReference type="PANTHER" id="PTHR21559">
    <property type="entry name" value="DYSTROGLYCAN-RELATED"/>
    <property type="match status" value="1"/>
</dbReference>
<reference evidence="18" key="1">
    <citation type="submission" date="2022-11" db="EMBL/GenBank/DDBJ databases">
        <authorList>
            <person name="Kikuchi T."/>
        </authorList>
    </citation>
    <scope>NUCLEOTIDE SEQUENCE</scope>
    <source>
        <strain evidence="18">PS1010</strain>
    </source>
</reference>
<evidence type="ECO:0000256" key="6">
    <source>
        <dbReference type="ARBA" id="ARBA00023242"/>
    </source>
</evidence>
<dbReference type="Pfam" id="PF05454">
    <property type="entry name" value="DAG1"/>
    <property type="match status" value="1"/>
</dbReference>
<dbReference type="InterPro" id="IPR015919">
    <property type="entry name" value="Cadherin-like_sf"/>
</dbReference>
<dbReference type="GO" id="GO:0007411">
    <property type="term" value="P:axon guidance"/>
    <property type="evidence" value="ECO:0007669"/>
    <property type="project" value="TreeGrafter"/>
</dbReference>
<dbReference type="AlphaFoldDB" id="A0A9P1NCP4"/>
<dbReference type="SUPFAM" id="SSF49313">
    <property type="entry name" value="Cadherin-like"/>
    <property type="match status" value="1"/>
</dbReference>
<dbReference type="GO" id="GO:0005576">
    <property type="term" value="C:extracellular region"/>
    <property type="evidence" value="ECO:0007669"/>
    <property type="project" value="UniProtKB-SubCell"/>
</dbReference>
<evidence type="ECO:0000256" key="9">
    <source>
        <dbReference type="ARBA" id="ARBA00024991"/>
    </source>
</evidence>
<comment type="caution">
    <text evidence="18">The sequence shown here is derived from an EMBL/GenBank/DDBJ whole genome shotgun (WGS) entry which is preliminary data.</text>
</comment>
<feature type="chain" id="PRO_5040243946" description="Dystroglycan 1" evidence="16">
    <location>
        <begin position="22"/>
        <end position="604"/>
    </location>
</feature>
<evidence type="ECO:0000259" key="17">
    <source>
        <dbReference type="PROSITE" id="PS51699"/>
    </source>
</evidence>
<keyword evidence="6" id="KW-0539">Nucleus</keyword>
<dbReference type="InterPro" id="IPR006644">
    <property type="entry name" value="Cadg"/>
</dbReference>
<keyword evidence="15" id="KW-1133">Transmembrane helix</keyword>
<keyword evidence="7" id="KW-0628">Postsynaptic cell membrane</keyword>
<evidence type="ECO:0000256" key="16">
    <source>
        <dbReference type="SAM" id="SignalP"/>
    </source>
</evidence>
<evidence type="ECO:0000256" key="7">
    <source>
        <dbReference type="ARBA" id="ARBA00023257"/>
    </source>
</evidence>